<comment type="similarity">
    <text evidence="3 12 13">Belongs to the DapA family.</text>
</comment>
<dbReference type="InterPro" id="IPR013785">
    <property type="entry name" value="Aldolase_TIM"/>
</dbReference>
<comment type="caution">
    <text evidence="16">The sequence shown here is derived from an EMBL/GenBank/DDBJ whole genome shotgun (WGS) entry which is preliminary data.</text>
</comment>
<evidence type="ECO:0000313" key="16">
    <source>
        <dbReference type="EMBL" id="KAF1047876.1"/>
    </source>
</evidence>
<dbReference type="GO" id="GO:0008840">
    <property type="term" value="F:4-hydroxy-tetrahydrodipicolinate synthase activity"/>
    <property type="evidence" value="ECO:0007669"/>
    <property type="project" value="UniProtKB-UniRule"/>
</dbReference>
<evidence type="ECO:0000256" key="10">
    <source>
        <dbReference type="ARBA" id="ARBA00023270"/>
    </source>
</evidence>
<keyword evidence="10 12" id="KW-0704">Schiff base</keyword>
<dbReference type="EC" id="4.3.3.7" evidence="4 12"/>
<organism evidence="16 17">
    <name type="scientific">Herbaspirillum frisingense</name>
    <dbReference type="NCBI Taxonomy" id="92645"/>
    <lineage>
        <taxon>Bacteria</taxon>
        <taxon>Pseudomonadati</taxon>
        <taxon>Pseudomonadota</taxon>
        <taxon>Betaproteobacteria</taxon>
        <taxon>Burkholderiales</taxon>
        <taxon>Oxalobacteraceae</taxon>
        <taxon>Herbaspirillum</taxon>
    </lineage>
</organism>
<dbReference type="InterPro" id="IPR020625">
    <property type="entry name" value="Schiff_base-form_aldolases_AS"/>
</dbReference>
<evidence type="ECO:0000256" key="4">
    <source>
        <dbReference type="ARBA" id="ARBA00012086"/>
    </source>
</evidence>
<dbReference type="Gene3D" id="3.20.20.70">
    <property type="entry name" value="Aldolase class I"/>
    <property type="match status" value="1"/>
</dbReference>
<accession>A0A7V8JVX4</accession>
<dbReference type="UniPathway" id="UPA00034">
    <property type="reaction ID" value="UER00017"/>
</dbReference>
<dbReference type="PANTHER" id="PTHR12128:SF66">
    <property type="entry name" value="4-HYDROXY-2-OXOGLUTARATE ALDOLASE, MITOCHONDRIAL"/>
    <property type="match status" value="1"/>
</dbReference>
<evidence type="ECO:0000256" key="1">
    <source>
        <dbReference type="ARBA" id="ARBA00003294"/>
    </source>
</evidence>
<comment type="subcellular location">
    <subcellularLocation>
        <location evidence="12">Cytoplasm</location>
    </subcellularLocation>
</comment>
<evidence type="ECO:0000256" key="6">
    <source>
        <dbReference type="ARBA" id="ARBA00022605"/>
    </source>
</evidence>
<keyword evidence="5 12" id="KW-0963">Cytoplasm</keyword>
<keyword evidence="9 12" id="KW-0456">Lyase</keyword>
<dbReference type="PIRSF" id="PIRSF001365">
    <property type="entry name" value="DHDPS"/>
    <property type="match status" value="1"/>
</dbReference>
<dbReference type="PRINTS" id="PR00146">
    <property type="entry name" value="DHPICSNTHASE"/>
</dbReference>
<dbReference type="Proteomes" id="UP000462435">
    <property type="component" value="Unassembled WGS sequence"/>
</dbReference>
<sequence length="292" mass="31115">MQTCFTGVWVPIITPFLGEQIDHPALARLARHLALQGVAGLVVGATTGEGALLQAGEQEALFATLSEAVPGLPLVLGISTSATAAAVSRAREVAGLHPTGLLVTPPLYVRPSQEGIRRHIEAVVEAAGLPVLVYNIPYRTGANVEVETLQQLARDPRVVGIKECGGSNERMLRLVEETPLSVLSGDDSQNFAALCLGAHGVIAASAHVRAEWHVRMQTLIREGRVAEARRIAATLQPLVGDLFAEPSPAPLKALLAGQGWCSPTLRLPFVPASEGLRDRLEQHWSRLQAQSF</sequence>
<dbReference type="SUPFAM" id="SSF51569">
    <property type="entry name" value="Aldolase"/>
    <property type="match status" value="1"/>
</dbReference>
<gene>
    <name evidence="16" type="primary">dapA_1</name>
    <name evidence="12" type="synonym">dapA</name>
    <name evidence="16" type="ORF">GAK35_00496</name>
</gene>
<protein>
    <recommendedName>
        <fullName evidence="4 12">4-hydroxy-tetrahydrodipicolinate synthase</fullName>
        <shortName evidence="12">HTPA synthase</shortName>
        <ecNumber evidence="4 12">4.3.3.7</ecNumber>
    </recommendedName>
</protein>
<feature type="active site" description="Schiff-base intermediate with substrate" evidence="12 14">
    <location>
        <position position="162"/>
    </location>
</feature>
<comment type="pathway">
    <text evidence="2 12">Amino-acid biosynthesis; L-lysine biosynthesis via DAP pathway; (S)-tetrahydrodipicolinate from L-aspartate: step 3/4.</text>
</comment>
<comment type="caution">
    <text evidence="12">Was originally thought to be a dihydrodipicolinate synthase (DHDPS), catalyzing the condensation of (S)-aspartate-beta-semialdehyde [(S)-ASA] and pyruvate to dihydrodipicolinate (DHDP). However, it was shown in E.coli that the product of the enzymatic reaction is not dihydrodipicolinate but in fact (4S)-4-hydroxy-2,3,4,5-tetrahydro-(2S)-dipicolinic acid (HTPA), and that the consecutive dehydration reaction leading to DHDP is not spontaneous but catalyzed by DapB.</text>
</comment>
<dbReference type="NCBIfam" id="TIGR00674">
    <property type="entry name" value="dapA"/>
    <property type="match status" value="1"/>
</dbReference>
<feature type="site" description="Part of a proton relay during catalysis" evidence="12">
    <location>
        <position position="46"/>
    </location>
</feature>
<comment type="function">
    <text evidence="1 12">Catalyzes the condensation of (S)-aspartate-beta-semialdehyde [(S)-ASA] and pyruvate to 4-hydroxy-tetrahydrodipicolinate (HTPA).</text>
</comment>
<evidence type="ECO:0000256" key="2">
    <source>
        <dbReference type="ARBA" id="ARBA00005120"/>
    </source>
</evidence>
<dbReference type="GO" id="GO:0009089">
    <property type="term" value="P:lysine biosynthetic process via diaminopimelate"/>
    <property type="evidence" value="ECO:0007669"/>
    <property type="project" value="UniProtKB-UniRule"/>
</dbReference>
<dbReference type="SMART" id="SM01130">
    <property type="entry name" value="DHDPS"/>
    <property type="match status" value="1"/>
</dbReference>
<comment type="catalytic activity">
    <reaction evidence="11 12">
        <text>L-aspartate 4-semialdehyde + pyruvate = (2S,4S)-4-hydroxy-2,3,4,5-tetrahydrodipicolinate + H2O + H(+)</text>
        <dbReference type="Rhea" id="RHEA:34171"/>
        <dbReference type="ChEBI" id="CHEBI:15361"/>
        <dbReference type="ChEBI" id="CHEBI:15377"/>
        <dbReference type="ChEBI" id="CHEBI:15378"/>
        <dbReference type="ChEBI" id="CHEBI:67139"/>
        <dbReference type="ChEBI" id="CHEBI:537519"/>
        <dbReference type="EC" id="4.3.3.7"/>
    </reaction>
</comment>
<evidence type="ECO:0000256" key="15">
    <source>
        <dbReference type="PIRSR" id="PIRSR001365-2"/>
    </source>
</evidence>
<keyword evidence="7 12" id="KW-0220">Diaminopimelate biosynthesis</keyword>
<feature type="binding site" evidence="12 15">
    <location>
        <position position="202"/>
    </location>
    <ligand>
        <name>pyruvate</name>
        <dbReference type="ChEBI" id="CHEBI:15361"/>
    </ligand>
</feature>
<dbReference type="GO" id="GO:0019877">
    <property type="term" value="P:diaminopimelate biosynthetic process"/>
    <property type="evidence" value="ECO:0007669"/>
    <property type="project" value="UniProtKB-UniRule"/>
</dbReference>
<dbReference type="InterPro" id="IPR005263">
    <property type="entry name" value="DapA"/>
</dbReference>
<name>A0A7V8JVX4_9BURK</name>
<evidence type="ECO:0000256" key="3">
    <source>
        <dbReference type="ARBA" id="ARBA00007592"/>
    </source>
</evidence>
<dbReference type="Pfam" id="PF00701">
    <property type="entry name" value="DHDPS"/>
    <property type="match status" value="1"/>
</dbReference>
<dbReference type="InterPro" id="IPR002220">
    <property type="entry name" value="DapA-like"/>
</dbReference>
<reference evidence="17" key="1">
    <citation type="journal article" date="2020" name="MBio">
        <title>Horizontal gene transfer to a defensive symbiont with a reduced genome amongst a multipartite beetle microbiome.</title>
        <authorList>
            <person name="Waterworth S.C."/>
            <person name="Florez L.V."/>
            <person name="Rees E.R."/>
            <person name="Hertweck C."/>
            <person name="Kaltenpoth M."/>
            <person name="Kwan J.C."/>
        </authorList>
    </citation>
    <scope>NUCLEOTIDE SEQUENCE [LARGE SCALE GENOMIC DNA]</scope>
</reference>
<keyword evidence="8 12" id="KW-0457">Lysine biosynthesis</keyword>
<comment type="subunit">
    <text evidence="12">Homotetramer; dimer of dimers.</text>
</comment>
<evidence type="ECO:0000256" key="5">
    <source>
        <dbReference type="ARBA" id="ARBA00022490"/>
    </source>
</evidence>
<evidence type="ECO:0000256" key="8">
    <source>
        <dbReference type="ARBA" id="ARBA00023154"/>
    </source>
</evidence>
<dbReference type="CDD" id="cd00950">
    <property type="entry name" value="DHDPS"/>
    <property type="match status" value="1"/>
</dbReference>
<evidence type="ECO:0000256" key="13">
    <source>
        <dbReference type="PIRNR" id="PIRNR001365"/>
    </source>
</evidence>
<dbReference type="AlphaFoldDB" id="A0A7V8JVX4"/>
<proteinExistence type="inferred from homology"/>
<evidence type="ECO:0000256" key="11">
    <source>
        <dbReference type="ARBA" id="ARBA00047836"/>
    </source>
</evidence>
<dbReference type="GO" id="GO:0005737">
    <property type="term" value="C:cytoplasm"/>
    <property type="evidence" value="ECO:0007669"/>
    <property type="project" value="UniProtKB-SubCell"/>
</dbReference>
<dbReference type="HAMAP" id="MF_00418">
    <property type="entry name" value="DapA"/>
    <property type="match status" value="1"/>
</dbReference>
<keyword evidence="6 12" id="KW-0028">Amino-acid biosynthesis</keyword>
<dbReference type="PROSITE" id="PS00666">
    <property type="entry name" value="DHDPS_2"/>
    <property type="match status" value="1"/>
</dbReference>
<feature type="binding site" evidence="12 15">
    <location>
        <position position="47"/>
    </location>
    <ligand>
        <name>pyruvate</name>
        <dbReference type="ChEBI" id="CHEBI:15361"/>
    </ligand>
</feature>
<dbReference type="PANTHER" id="PTHR12128">
    <property type="entry name" value="DIHYDRODIPICOLINATE SYNTHASE"/>
    <property type="match status" value="1"/>
</dbReference>
<evidence type="ECO:0000256" key="9">
    <source>
        <dbReference type="ARBA" id="ARBA00023239"/>
    </source>
</evidence>
<feature type="active site" description="Proton donor/acceptor" evidence="12 14">
    <location>
        <position position="134"/>
    </location>
</feature>
<feature type="site" description="Part of a proton relay during catalysis" evidence="12">
    <location>
        <position position="108"/>
    </location>
</feature>
<evidence type="ECO:0000256" key="7">
    <source>
        <dbReference type="ARBA" id="ARBA00022915"/>
    </source>
</evidence>
<evidence type="ECO:0000256" key="12">
    <source>
        <dbReference type="HAMAP-Rule" id="MF_00418"/>
    </source>
</evidence>
<dbReference type="EMBL" id="WNDX01000008">
    <property type="protein sequence ID" value="KAF1047876.1"/>
    <property type="molecule type" value="Genomic_DNA"/>
</dbReference>
<evidence type="ECO:0000256" key="14">
    <source>
        <dbReference type="PIRSR" id="PIRSR001365-1"/>
    </source>
</evidence>
<evidence type="ECO:0000313" key="17">
    <source>
        <dbReference type="Proteomes" id="UP000462435"/>
    </source>
</evidence>